<feature type="compositionally biased region" description="Low complexity" evidence="1">
    <location>
        <begin position="29"/>
        <end position="41"/>
    </location>
</feature>
<keyword evidence="3" id="KW-1185">Reference proteome</keyword>
<feature type="region of interest" description="Disordered" evidence="1">
    <location>
        <begin position="18"/>
        <end position="46"/>
    </location>
</feature>
<protein>
    <submittedName>
        <fullName evidence="2">Uncharacterized protein</fullName>
    </submittedName>
</protein>
<feature type="non-terminal residue" evidence="2">
    <location>
        <position position="1"/>
    </location>
</feature>
<evidence type="ECO:0000313" key="2">
    <source>
        <dbReference type="EMBL" id="KAJ9599270.1"/>
    </source>
</evidence>
<dbReference type="EMBL" id="JASPKZ010000825">
    <property type="protein sequence ID" value="KAJ9599270.1"/>
    <property type="molecule type" value="Genomic_DNA"/>
</dbReference>
<reference evidence="2" key="1">
    <citation type="journal article" date="2023" name="IScience">
        <title>Live-bearing cockroach genome reveals convergent evolutionary mechanisms linked to viviparity in insects and beyond.</title>
        <authorList>
            <person name="Fouks B."/>
            <person name="Harrison M.C."/>
            <person name="Mikhailova A.A."/>
            <person name="Marchal E."/>
            <person name="English S."/>
            <person name="Carruthers M."/>
            <person name="Jennings E.C."/>
            <person name="Chiamaka E.L."/>
            <person name="Frigard R.A."/>
            <person name="Pippel M."/>
            <person name="Attardo G.M."/>
            <person name="Benoit J.B."/>
            <person name="Bornberg-Bauer E."/>
            <person name="Tobe S.S."/>
        </authorList>
    </citation>
    <scope>NUCLEOTIDE SEQUENCE</scope>
    <source>
        <strain evidence="2">Stay&amp;Tobe</strain>
    </source>
</reference>
<proteinExistence type="predicted"/>
<comment type="caution">
    <text evidence="2">The sequence shown here is derived from an EMBL/GenBank/DDBJ whole genome shotgun (WGS) entry which is preliminary data.</text>
</comment>
<sequence>DQRILTMSIVTTVIFSQTPMEGAKDSSSRRQNSSSRRQNNSHATDSTFNLKLIREFGRSSFNNVIGH</sequence>
<dbReference type="Proteomes" id="UP001233999">
    <property type="component" value="Unassembled WGS sequence"/>
</dbReference>
<evidence type="ECO:0000313" key="3">
    <source>
        <dbReference type="Proteomes" id="UP001233999"/>
    </source>
</evidence>
<organism evidence="2 3">
    <name type="scientific">Diploptera punctata</name>
    <name type="common">Pacific beetle cockroach</name>
    <dbReference type="NCBI Taxonomy" id="6984"/>
    <lineage>
        <taxon>Eukaryota</taxon>
        <taxon>Metazoa</taxon>
        <taxon>Ecdysozoa</taxon>
        <taxon>Arthropoda</taxon>
        <taxon>Hexapoda</taxon>
        <taxon>Insecta</taxon>
        <taxon>Pterygota</taxon>
        <taxon>Neoptera</taxon>
        <taxon>Polyneoptera</taxon>
        <taxon>Dictyoptera</taxon>
        <taxon>Blattodea</taxon>
        <taxon>Blaberoidea</taxon>
        <taxon>Blaberidae</taxon>
        <taxon>Diplopterinae</taxon>
        <taxon>Diploptera</taxon>
    </lineage>
</organism>
<evidence type="ECO:0000256" key="1">
    <source>
        <dbReference type="SAM" id="MobiDB-lite"/>
    </source>
</evidence>
<feature type="non-terminal residue" evidence="2">
    <location>
        <position position="67"/>
    </location>
</feature>
<name>A0AAD8AHL8_DIPPU</name>
<dbReference type="AlphaFoldDB" id="A0AAD8AHL8"/>
<accession>A0AAD8AHL8</accession>
<reference evidence="2" key="2">
    <citation type="submission" date="2023-05" db="EMBL/GenBank/DDBJ databases">
        <authorList>
            <person name="Fouks B."/>
        </authorList>
    </citation>
    <scope>NUCLEOTIDE SEQUENCE</scope>
    <source>
        <strain evidence="2">Stay&amp;Tobe</strain>
        <tissue evidence="2">Testes</tissue>
    </source>
</reference>
<gene>
    <name evidence="2" type="ORF">L9F63_010272</name>
</gene>